<sequence length="303" mass="33074">MAALKKINPLPFYAEWAGHPVSDLSTIHLNIKAARPDKPIIYLAGDSSLDNKAWVPSTGVAGQPLPFPVPEIYNTFLNPPTPKPDVAYFLNHAVGSRASVINAAVEASLLRQRGQSLLPHDEFIRDNISANDVLVVSLGANDIALSPSPATMRHMLQLAWLTSKSSIEQGSANSLRYFRHMFGTQTQAYISQLVAKQKPRAVIVCTIYYPLEAGISAQSSWADGQLKILGYGRYPDQLQAAIRQVHESATTKIEVEGTQVIPCALYEALDGKSEADYVARVEPSVQGGKKMAELLQRKLNSIL</sequence>
<proteinExistence type="predicted"/>
<reference evidence="1" key="1">
    <citation type="submission" date="2023-07" db="EMBL/GenBank/DDBJ databases">
        <title>Black Yeasts Isolated from many extreme environments.</title>
        <authorList>
            <person name="Coleine C."/>
            <person name="Stajich J.E."/>
            <person name="Selbmann L."/>
        </authorList>
    </citation>
    <scope>NUCLEOTIDE SEQUENCE</scope>
    <source>
        <strain evidence="1">CCFEE 5714</strain>
    </source>
</reference>
<protein>
    <submittedName>
        <fullName evidence="1">Uncharacterized protein</fullName>
    </submittedName>
</protein>
<keyword evidence="2" id="KW-1185">Reference proteome</keyword>
<name>A0ACC3NB77_9PEZI</name>
<dbReference type="EMBL" id="JAUTXU010000060">
    <property type="protein sequence ID" value="KAK3713779.1"/>
    <property type="molecule type" value="Genomic_DNA"/>
</dbReference>
<dbReference type="Proteomes" id="UP001281147">
    <property type="component" value="Unassembled WGS sequence"/>
</dbReference>
<comment type="caution">
    <text evidence="1">The sequence shown here is derived from an EMBL/GenBank/DDBJ whole genome shotgun (WGS) entry which is preliminary data.</text>
</comment>
<evidence type="ECO:0000313" key="1">
    <source>
        <dbReference type="EMBL" id="KAK3713779.1"/>
    </source>
</evidence>
<organism evidence="1 2">
    <name type="scientific">Vermiconidia calcicola</name>
    <dbReference type="NCBI Taxonomy" id="1690605"/>
    <lineage>
        <taxon>Eukaryota</taxon>
        <taxon>Fungi</taxon>
        <taxon>Dikarya</taxon>
        <taxon>Ascomycota</taxon>
        <taxon>Pezizomycotina</taxon>
        <taxon>Dothideomycetes</taxon>
        <taxon>Dothideomycetidae</taxon>
        <taxon>Mycosphaerellales</taxon>
        <taxon>Extremaceae</taxon>
        <taxon>Vermiconidia</taxon>
    </lineage>
</organism>
<evidence type="ECO:0000313" key="2">
    <source>
        <dbReference type="Proteomes" id="UP001281147"/>
    </source>
</evidence>
<accession>A0ACC3NB77</accession>
<gene>
    <name evidence="1" type="ORF">LTR37_008265</name>
</gene>